<comment type="function">
    <text evidence="1 12">Required for the export of heme to the periplasm for the biogenesis of c-type cytochromes.</text>
</comment>
<dbReference type="EMBL" id="SIUB01000006">
    <property type="protein sequence ID" value="TBN51841.1"/>
    <property type="molecule type" value="Genomic_DNA"/>
</dbReference>
<evidence type="ECO:0000313" key="14">
    <source>
        <dbReference type="Proteomes" id="UP000291613"/>
    </source>
</evidence>
<accession>A0A4Q9GFU6</accession>
<dbReference type="AlphaFoldDB" id="A0A4Q9GFU6"/>
<dbReference type="NCBIfam" id="TIGR03141">
    <property type="entry name" value="cytochro_ccmD"/>
    <property type="match status" value="1"/>
</dbReference>
<comment type="subcellular location">
    <subcellularLocation>
        <location evidence="2 12">Cell inner membrane</location>
        <topology evidence="2 12">Single-pass membrane protein</topology>
    </subcellularLocation>
</comment>
<sequence length="52" mass="5735">MNDPHVGFIVASYAIGFVVIGGLVLWTAIDHRLTKRALARVEAESGRRRSAR</sequence>
<keyword evidence="9 12" id="KW-0201">Cytochrome c-type biogenesis</keyword>
<keyword evidence="6 12" id="KW-1003">Cell membrane</keyword>
<evidence type="ECO:0000256" key="4">
    <source>
        <dbReference type="ARBA" id="ARBA00016461"/>
    </source>
</evidence>
<evidence type="ECO:0000256" key="12">
    <source>
        <dbReference type="RuleBase" id="RU363101"/>
    </source>
</evidence>
<dbReference type="Pfam" id="PF04995">
    <property type="entry name" value="CcmD"/>
    <property type="match status" value="1"/>
</dbReference>
<evidence type="ECO:0000256" key="6">
    <source>
        <dbReference type="ARBA" id="ARBA00022475"/>
    </source>
</evidence>
<dbReference type="GO" id="GO:0015886">
    <property type="term" value="P:heme transport"/>
    <property type="evidence" value="ECO:0007669"/>
    <property type="project" value="InterPro"/>
</dbReference>
<evidence type="ECO:0000256" key="9">
    <source>
        <dbReference type="ARBA" id="ARBA00022748"/>
    </source>
</evidence>
<evidence type="ECO:0000256" key="10">
    <source>
        <dbReference type="ARBA" id="ARBA00022989"/>
    </source>
</evidence>
<dbReference type="Proteomes" id="UP000291613">
    <property type="component" value="Unassembled WGS sequence"/>
</dbReference>
<proteinExistence type="inferred from homology"/>
<comment type="similarity">
    <text evidence="3 12">Belongs to the CcmD/CycX/HelD family.</text>
</comment>
<protein>
    <recommendedName>
        <fullName evidence="4 12">Heme exporter protein D</fullName>
    </recommendedName>
</protein>
<dbReference type="InterPro" id="IPR007078">
    <property type="entry name" value="Haem_export_protD_CcmD"/>
</dbReference>
<evidence type="ECO:0000256" key="2">
    <source>
        <dbReference type="ARBA" id="ARBA00004377"/>
    </source>
</evidence>
<evidence type="ECO:0000256" key="8">
    <source>
        <dbReference type="ARBA" id="ARBA00022692"/>
    </source>
</evidence>
<evidence type="ECO:0000256" key="3">
    <source>
        <dbReference type="ARBA" id="ARBA00008741"/>
    </source>
</evidence>
<evidence type="ECO:0000256" key="5">
    <source>
        <dbReference type="ARBA" id="ARBA00022448"/>
    </source>
</evidence>
<dbReference type="GO" id="GO:0005886">
    <property type="term" value="C:plasma membrane"/>
    <property type="evidence" value="ECO:0007669"/>
    <property type="project" value="UniProtKB-SubCell"/>
</dbReference>
<keyword evidence="7 12" id="KW-0997">Cell inner membrane</keyword>
<gene>
    <name evidence="13" type="primary">ccmD</name>
    <name evidence="13" type="ORF">EYR15_13155</name>
</gene>
<keyword evidence="11 12" id="KW-0472">Membrane</keyword>
<reference evidence="13 14" key="1">
    <citation type="submission" date="2019-02" db="EMBL/GenBank/DDBJ databases">
        <title>Hansschlegelia quercus sp. nov., a novel methylotrophic bacterium from buds of oak (Quercus robur L.).</title>
        <authorList>
            <person name="Agafonova N.V."/>
            <person name="Kaparullina E.N."/>
            <person name="Grouzdev D.S."/>
            <person name="Doronina N.V."/>
        </authorList>
    </citation>
    <scope>NUCLEOTIDE SEQUENCE [LARGE SCALE GENOMIC DNA]</scope>
    <source>
        <strain evidence="13 14">Dub</strain>
    </source>
</reference>
<evidence type="ECO:0000256" key="7">
    <source>
        <dbReference type="ARBA" id="ARBA00022519"/>
    </source>
</evidence>
<name>A0A4Q9GFU6_9HYPH</name>
<dbReference type="RefSeq" id="WP_131004005.1">
    <property type="nucleotide sequence ID" value="NZ_JBHSZR010000001.1"/>
</dbReference>
<keyword evidence="8 12" id="KW-0812">Transmembrane</keyword>
<keyword evidence="5 12" id="KW-0813">Transport</keyword>
<dbReference type="GO" id="GO:0017004">
    <property type="term" value="P:cytochrome complex assembly"/>
    <property type="evidence" value="ECO:0007669"/>
    <property type="project" value="UniProtKB-KW"/>
</dbReference>
<evidence type="ECO:0000313" key="13">
    <source>
        <dbReference type="EMBL" id="TBN51841.1"/>
    </source>
</evidence>
<dbReference type="OrthoDB" id="7868669at2"/>
<keyword evidence="10 12" id="KW-1133">Transmembrane helix</keyword>
<keyword evidence="14" id="KW-1185">Reference proteome</keyword>
<evidence type="ECO:0000256" key="11">
    <source>
        <dbReference type="ARBA" id="ARBA00023136"/>
    </source>
</evidence>
<comment type="caution">
    <text evidence="13">The sequence shown here is derived from an EMBL/GenBank/DDBJ whole genome shotgun (WGS) entry which is preliminary data.</text>
</comment>
<feature type="transmembrane region" description="Helical" evidence="12">
    <location>
        <begin position="6"/>
        <end position="29"/>
    </location>
</feature>
<evidence type="ECO:0000256" key="1">
    <source>
        <dbReference type="ARBA" id="ARBA00002442"/>
    </source>
</evidence>
<organism evidence="13 14">
    <name type="scientific">Hansschlegelia quercus</name>
    <dbReference type="NCBI Taxonomy" id="2528245"/>
    <lineage>
        <taxon>Bacteria</taxon>
        <taxon>Pseudomonadati</taxon>
        <taxon>Pseudomonadota</taxon>
        <taxon>Alphaproteobacteria</taxon>
        <taxon>Hyphomicrobiales</taxon>
        <taxon>Methylopilaceae</taxon>
        <taxon>Hansschlegelia</taxon>
    </lineage>
</organism>